<organism evidence="7 8">
    <name type="scientific">Pseudocercospora musae</name>
    <dbReference type="NCBI Taxonomy" id="113226"/>
    <lineage>
        <taxon>Eukaryota</taxon>
        <taxon>Fungi</taxon>
        <taxon>Dikarya</taxon>
        <taxon>Ascomycota</taxon>
        <taxon>Pezizomycotina</taxon>
        <taxon>Dothideomycetes</taxon>
        <taxon>Dothideomycetidae</taxon>
        <taxon>Mycosphaerellales</taxon>
        <taxon>Mycosphaerellaceae</taxon>
        <taxon>Pseudocercospora</taxon>
    </lineage>
</organism>
<evidence type="ECO:0000259" key="6">
    <source>
        <dbReference type="Pfam" id="PF16653"/>
    </source>
</evidence>
<evidence type="ECO:0000256" key="3">
    <source>
        <dbReference type="ARBA" id="ARBA00023154"/>
    </source>
</evidence>
<evidence type="ECO:0008006" key="9">
    <source>
        <dbReference type="Google" id="ProtNLM"/>
    </source>
</evidence>
<keyword evidence="3" id="KW-0028">Amino-acid biosynthesis</keyword>
<feature type="domain" description="Saccharopine dehydrogenase NADP binding" evidence="5">
    <location>
        <begin position="42"/>
        <end position="157"/>
    </location>
</feature>
<evidence type="ECO:0000256" key="2">
    <source>
        <dbReference type="ARBA" id="ARBA00023002"/>
    </source>
</evidence>
<dbReference type="Gene3D" id="3.30.360.10">
    <property type="entry name" value="Dihydrodipicolinate Reductase, domain 2"/>
    <property type="match status" value="1"/>
</dbReference>
<dbReference type="GO" id="GO:0004753">
    <property type="term" value="F:saccharopine dehydrogenase activity"/>
    <property type="evidence" value="ECO:0007669"/>
    <property type="project" value="TreeGrafter"/>
</dbReference>
<sequence>MTDSSLRPCCTLGIFLFRLAILLRTRHLVPFAQAHDMASTRILVLGSGMVARPCVEYLTRNGKNEITVACRTLKTAQTLTHGLNHTKAASLDVQSDDALDKAIAASDLVISLIPYVYHPKVISSACKSKKNVVTTSYVSPAIKALEGAIKEAGIVVLNEVGVDPGVDHVYAVKTISEVHAQGGKINEFYSYCGGVPEPAIANNPLRMKFSWSPRGVFMSQCNSASFFQDGKQVDIPAEDLMAIAKPYHVVDGYDFLAYPNRDTKPFRELYKIPEAKTVIRGSLRYDGNPQLTRALLKTGFLDAQPKSWLVEGITWAEATAKTINAGDSSEAALIARIKEIISYADEKEQEYVISGFRWIDLFSTSKPVVKGSLLDTIAEHLQNRISFKPGERDLVMLQHKFVIEWPNGGKETRTSTLELFGDPKGYSGMSLSVGVTCGIATQLLLDGHPAFNTPGIIAPYSPEICEPIREKIEQEGIKMIEKTL</sequence>
<dbReference type="AlphaFoldDB" id="A0A139ITH8"/>
<keyword evidence="3" id="KW-0457">Lysine biosynthesis</keyword>
<proteinExistence type="predicted"/>
<dbReference type="InterPro" id="IPR032095">
    <property type="entry name" value="Sacchrp_dh-like_C"/>
</dbReference>
<keyword evidence="8" id="KW-1185">Reference proteome</keyword>
<reference evidence="7 8" key="1">
    <citation type="submission" date="2015-07" db="EMBL/GenBank/DDBJ databases">
        <title>Comparative genomics of the Sigatoka disease complex on banana suggests a link between parallel evolutionary changes in Pseudocercospora fijiensis and Pseudocercospora eumusae and increased virulence on the banana host.</title>
        <authorList>
            <person name="Chang T.-C."/>
            <person name="Salvucci A."/>
            <person name="Crous P.W."/>
            <person name="Stergiopoulos I."/>
        </authorList>
    </citation>
    <scope>NUCLEOTIDE SEQUENCE [LARGE SCALE GENOMIC DNA]</scope>
    <source>
        <strain evidence="7 8">CBS 116634</strain>
    </source>
</reference>
<dbReference type="GO" id="GO:0019878">
    <property type="term" value="P:lysine biosynthetic process via aminoadipic acid"/>
    <property type="evidence" value="ECO:0007669"/>
    <property type="project" value="TreeGrafter"/>
</dbReference>
<evidence type="ECO:0000313" key="7">
    <source>
        <dbReference type="EMBL" id="KXT18077.1"/>
    </source>
</evidence>
<dbReference type="EMBL" id="LFZO01000011">
    <property type="protein sequence ID" value="KXT18077.1"/>
    <property type="molecule type" value="Genomic_DNA"/>
</dbReference>
<dbReference type="STRING" id="113226.A0A139ITH8"/>
<evidence type="ECO:0000259" key="5">
    <source>
        <dbReference type="Pfam" id="PF03435"/>
    </source>
</evidence>
<feature type="signal peptide" evidence="4">
    <location>
        <begin position="1"/>
        <end position="34"/>
    </location>
</feature>
<evidence type="ECO:0000256" key="4">
    <source>
        <dbReference type="SAM" id="SignalP"/>
    </source>
</evidence>
<dbReference type="GO" id="GO:0005737">
    <property type="term" value="C:cytoplasm"/>
    <property type="evidence" value="ECO:0007669"/>
    <property type="project" value="TreeGrafter"/>
</dbReference>
<dbReference type="SUPFAM" id="SSF55347">
    <property type="entry name" value="Glyceraldehyde-3-phosphate dehydrogenase-like, C-terminal domain"/>
    <property type="match status" value="1"/>
</dbReference>
<dbReference type="InterPro" id="IPR036291">
    <property type="entry name" value="NAD(P)-bd_dom_sf"/>
</dbReference>
<evidence type="ECO:0000256" key="1">
    <source>
        <dbReference type="ARBA" id="ARBA00022857"/>
    </source>
</evidence>
<gene>
    <name evidence="7" type="ORF">AC579_4530</name>
</gene>
<dbReference type="PANTHER" id="PTHR11133">
    <property type="entry name" value="SACCHAROPINE DEHYDROGENASE"/>
    <property type="match status" value="1"/>
</dbReference>
<dbReference type="FunFam" id="3.40.50.720:FF:000072">
    <property type="entry name" value="Saccharopine dehydrogenase [NADP(+), L-glutamate-forming]"/>
    <property type="match status" value="1"/>
</dbReference>
<keyword evidence="4" id="KW-0732">Signal</keyword>
<dbReference type="Proteomes" id="UP000073492">
    <property type="component" value="Unassembled WGS sequence"/>
</dbReference>
<feature type="domain" description="Saccharopine dehydrogenase-like C-terminal" evidence="6">
    <location>
        <begin position="161"/>
        <end position="477"/>
    </location>
</feature>
<dbReference type="Gene3D" id="3.40.50.720">
    <property type="entry name" value="NAD(P)-binding Rossmann-like Domain"/>
    <property type="match status" value="1"/>
</dbReference>
<dbReference type="FunFam" id="3.30.360.10:FF:000008">
    <property type="entry name" value="Alpha-aminoadipic semialdehyde synthase, mitochondrial"/>
    <property type="match status" value="1"/>
</dbReference>
<accession>A0A139ITH8</accession>
<dbReference type="OrthoDB" id="10059875at2759"/>
<keyword evidence="2" id="KW-0560">Oxidoreductase</keyword>
<keyword evidence="1" id="KW-0521">NADP</keyword>
<comment type="caution">
    <text evidence="7">The sequence shown here is derived from an EMBL/GenBank/DDBJ whole genome shotgun (WGS) entry which is preliminary data.</text>
</comment>
<protein>
    <recommendedName>
        <fullName evidence="9">Saccharopine dehydrogenase</fullName>
    </recommendedName>
</protein>
<dbReference type="InterPro" id="IPR005097">
    <property type="entry name" value="Sacchrp_dh_NADP-bd"/>
</dbReference>
<dbReference type="PANTHER" id="PTHR11133:SF22">
    <property type="entry name" value="ALPHA-AMINOADIPIC SEMIALDEHYDE SYNTHASE, MITOCHONDRIAL"/>
    <property type="match status" value="1"/>
</dbReference>
<dbReference type="Gene3D" id="1.10.1870.10">
    <property type="entry name" value="Domain 3, Saccharopine reductase"/>
    <property type="match status" value="1"/>
</dbReference>
<evidence type="ECO:0000313" key="8">
    <source>
        <dbReference type="Proteomes" id="UP000073492"/>
    </source>
</evidence>
<name>A0A139ITH8_9PEZI</name>
<dbReference type="Pfam" id="PF03435">
    <property type="entry name" value="Sacchrp_dh_NADP"/>
    <property type="match status" value="1"/>
</dbReference>
<dbReference type="SUPFAM" id="SSF51735">
    <property type="entry name" value="NAD(P)-binding Rossmann-fold domains"/>
    <property type="match status" value="1"/>
</dbReference>
<feature type="chain" id="PRO_5007297741" description="Saccharopine dehydrogenase" evidence="4">
    <location>
        <begin position="35"/>
        <end position="484"/>
    </location>
</feature>
<dbReference type="InterPro" id="IPR051168">
    <property type="entry name" value="AASS"/>
</dbReference>
<dbReference type="Pfam" id="PF16653">
    <property type="entry name" value="Sacchrp_dh_C"/>
    <property type="match status" value="1"/>
</dbReference>